<sequence>MAEVSFLLPSPWLQASRIIVQDLHSEESTNLVLDHVFGSVRGLHCTWLVPRTRASSDSVDVSDSGKWIYLKRGIDCEGCGLISLRGHRIMLCGWVSCLVGSQEGLETKINSGRVVPRGTQISYSAAVDLVAGLGVSHLWHTKKRGSWSQPVCHLGRGLGSALEECYNKILLLSTKDINDLYPKEHNDLELDLEEDPEEDLEEDVKEDLEKDPIEIREEGPDKVHKKSPRGKVLEEGAIRTIQSNLMPQEILLDDHVLPSMVLRTIYEMPEAESRIEHLELQSNYNQHCIILAKARATHEENEVERL</sequence>
<organism evidence="1 2">
    <name type="scientific">Catharanthus roseus</name>
    <name type="common">Madagascar periwinkle</name>
    <name type="synonym">Vinca rosea</name>
    <dbReference type="NCBI Taxonomy" id="4058"/>
    <lineage>
        <taxon>Eukaryota</taxon>
        <taxon>Viridiplantae</taxon>
        <taxon>Streptophyta</taxon>
        <taxon>Embryophyta</taxon>
        <taxon>Tracheophyta</taxon>
        <taxon>Spermatophyta</taxon>
        <taxon>Magnoliopsida</taxon>
        <taxon>eudicotyledons</taxon>
        <taxon>Gunneridae</taxon>
        <taxon>Pentapetalae</taxon>
        <taxon>asterids</taxon>
        <taxon>lamiids</taxon>
        <taxon>Gentianales</taxon>
        <taxon>Apocynaceae</taxon>
        <taxon>Rauvolfioideae</taxon>
        <taxon>Vinceae</taxon>
        <taxon>Catharanthinae</taxon>
        <taxon>Catharanthus</taxon>
    </lineage>
</organism>
<comment type="caution">
    <text evidence="1">The sequence shown here is derived from an EMBL/GenBank/DDBJ whole genome shotgun (WGS) entry which is preliminary data.</text>
</comment>
<name>A0ACC0A140_CATRO</name>
<dbReference type="EMBL" id="CM044707">
    <property type="protein sequence ID" value="KAI5654597.1"/>
    <property type="molecule type" value="Genomic_DNA"/>
</dbReference>
<accession>A0ACC0A140</accession>
<reference evidence="2" key="1">
    <citation type="journal article" date="2023" name="Nat. Plants">
        <title>Single-cell RNA sequencing provides a high-resolution roadmap for understanding the multicellular compartmentation of specialized metabolism.</title>
        <authorList>
            <person name="Sun S."/>
            <person name="Shen X."/>
            <person name="Li Y."/>
            <person name="Li Y."/>
            <person name="Wang S."/>
            <person name="Li R."/>
            <person name="Zhang H."/>
            <person name="Shen G."/>
            <person name="Guo B."/>
            <person name="Wei J."/>
            <person name="Xu J."/>
            <person name="St-Pierre B."/>
            <person name="Chen S."/>
            <person name="Sun C."/>
        </authorList>
    </citation>
    <scope>NUCLEOTIDE SEQUENCE [LARGE SCALE GENOMIC DNA]</scope>
</reference>
<protein>
    <submittedName>
        <fullName evidence="1">Uncharacterized protein</fullName>
    </submittedName>
</protein>
<keyword evidence="2" id="KW-1185">Reference proteome</keyword>
<proteinExistence type="predicted"/>
<gene>
    <name evidence="1" type="ORF">M9H77_31784</name>
</gene>
<evidence type="ECO:0000313" key="1">
    <source>
        <dbReference type="EMBL" id="KAI5654597.1"/>
    </source>
</evidence>
<dbReference type="Proteomes" id="UP001060085">
    <property type="component" value="Linkage Group LG07"/>
</dbReference>
<evidence type="ECO:0000313" key="2">
    <source>
        <dbReference type="Proteomes" id="UP001060085"/>
    </source>
</evidence>